<comment type="subcellular location">
    <subcellularLocation>
        <location evidence="1">Cell membrane</location>
        <topology evidence="1">Multi-pass membrane protein</topology>
    </subcellularLocation>
</comment>
<feature type="transmembrane region" description="Helical" evidence="8">
    <location>
        <begin position="240"/>
        <end position="267"/>
    </location>
</feature>
<name>A0A941EGE0_9ACTN</name>
<gene>
    <name evidence="9" type="ORF">KDK95_31995</name>
</gene>
<keyword evidence="10" id="KW-1185">Reference proteome</keyword>
<evidence type="ECO:0000256" key="4">
    <source>
        <dbReference type="ARBA" id="ARBA00022475"/>
    </source>
</evidence>
<feature type="transmembrane region" description="Helical" evidence="8">
    <location>
        <begin position="65"/>
        <end position="85"/>
    </location>
</feature>
<dbReference type="Pfam" id="PF01032">
    <property type="entry name" value="FecCD"/>
    <property type="match status" value="1"/>
</dbReference>
<dbReference type="RefSeq" id="WP_212522090.1">
    <property type="nucleotide sequence ID" value="NZ_JAGSOH010000171.1"/>
</dbReference>
<evidence type="ECO:0000256" key="5">
    <source>
        <dbReference type="ARBA" id="ARBA00022692"/>
    </source>
</evidence>
<feature type="transmembrane region" description="Helical" evidence="8">
    <location>
        <begin position="279"/>
        <end position="297"/>
    </location>
</feature>
<keyword evidence="4" id="KW-1003">Cell membrane</keyword>
<comment type="caution">
    <text evidence="9">The sequence shown here is derived from an EMBL/GenBank/DDBJ whole genome shotgun (WGS) entry which is preliminary data.</text>
</comment>
<dbReference type="EMBL" id="JAGSOH010000171">
    <property type="protein sequence ID" value="MBR7830971.1"/>
    <property type="molecule type" value="Genomic_DNA"/>
</dbReference>
<accession>A0A941EGE0</accession>
<keyword evidence="6 8" id="KW-1133">Transmembrane helix</keyword>
<evidence type="ECO:0000256" key="3">
    <source>
        <dbReference type="ARBA" id="ARBA00022448"/>
    </source>
</evidence>
<keyword evidence="3" id="KW-0813">Transport</keyword>
<dbReference type="SUPFAM" id="SSF81345">
    <property type="entry name" value="ABC transporter involved in vitamin B12 uptake, BtuC"/>
    <property type="match status" value="1"/>
</dbReference>
<dbReference type="GO" id="GO:0022857">
    <property type="term" value="F:transmembrane transporter activity"/>
    <property type="evidence" value="ECO:0007669"/>
    <property type="project" value="InterPro"/>
</dbReference>
<comment type="similarity">
    <text evidence="2">Belongs to the binding-protein-dependent transport system permease family. FecCD subfamily.</text>
</comment>
<evidence type="ECO:0000256" key="8">
    <source>
        <dbReference type="SAM" id="Phobius"/>
    </source>
</evidence>
<keyword evidence="7 8" id="KW-0472">Membrane</keyword>
<evidence type="ECO:0000313" key="10">
    <source>
        <dbReference type="Proteomes" id="UP000676325"/>
    </source>
</evidence>
<feature type="transmembrane region" description="Helical" evidence="8">
    <location>
        <begin position="309"/>
        <end position="328"/>
    </location>
</feature>
<dbReference type="InterPro" id="IPR037294">
    <property type="entry name" value="ABC_BtuC-like"/>
</dbReference>
<dbReference type="Gene3D" id="1.10.3470.10">
    <property type="entry name" value="ABC transporter involved in vitamin B12 uptake, BtuC"/>
    <property type="match status" value="1"/>
</dbReference>
<evidence type="ECO:0000256" key="6">
    <source>
        <dbReference type="ARBA" id="ARBA00022989"/>
    </source>
</evidence>
<evidence type="ECO:0000256" key="1">
    <source>
        <dbReference type="ARBA" id="ARBA00004651"/>
    </source>
</evidence>
<dbReference type="CDD" id="cd06550">
    <property type="entry name" value="TM_ABC_iron-siderophores_like"/>
    <property type="match status" value="1"/>
</dbReference>
<dbReference type="PANTHER" id="PTHR30472">
    <property type="entry name" value="FERRIC ENTEROBACTIN TRANSPORT SYSTEM PERMEASE PROTEIN"/>
    <property type="match status" value="1"/>
</dbReference>
<reference evidence="9" key="1">
    <citation type="submission" date="2021-04" db="EMBL/GenBank/DDBJ databases">
        <title>Genome based classification of Actinospica acidithermotolerans sp. nov., an actinobacterium isolated from an Indonesian hot spring.</title>
        <authorList>
            <person name="Kusuma A.B."/>
            <person name="Putra K.E."/>
            <person name="Nafisah S."/>
            <person name="Loh J."/>
            <person name="Nouioui I."/>
            <person name="Goodfellow M."/>
        </authorList>
    </citation>
    <scope>NUCLEOTIDE SEQUENCE</scope>
    <source>
        <strain evidence="9">MGRD01-02</strain>
    </source>
</reference>
<dbReference type="PANTHER" id="PTHR30472:SF25">
    <property type="entry name" value="ABC TRANSPORTER PERMEASE PROTEIN MJ0876-RELATED"/>
    <property type="match status" value="1"/>
</dbReference>
<feature type="transmembrane region" description="Helical" evidence="8">
    <location>
        <begin position="92"/>
        <end position="116"/>
    </location>
</feature>
<dbReference type="Proteomes" id="UP000676325">
    <property type="component" value="Unassembled WGS sequence"/>
</dbReference>
<protein>
    <submittedName>
        <fullName evidence="9">Iron ABC transporter permease</fullName>
    </submittedName>
</protein>
<evidence type="ECO:0000313" key="9">
    <source>
        <dbReference type="EMBL" id="MBR7830971.1"/>
    </source>
</evidence>
<dbReference type="FunFam" id="1.10.3470.10:FF:000001">
    <property type="entry name" value="Vitamin B12 ABC transporter permease BtuC"/>
    <property type="match status" value="1"/>
</dbReference>
<sequence length="336" mass="34156">MSRTVRALTAAAVFAIAVAVLGALVGAADLSPWGVVATLLDRIPLVHLDTGLSPLEQNILLQIRLPRVVLALLVGGLLAVAGAGYQGVFRNALVDAGMLGSSAGAGLAATIAIVFLSGLGGSVVPVAAFVGSLLGVAVSWFASAGRRDTATLLLSGVAVGMFLTAAQTFLLQRESQDLQQVYSWMLGSMATASWTQVTEALPYAAVSILVLLVHSRRLDVLGLGDDEARSLGLNAGRTRLIVIAAASLAAATAVAVSGLIGFVGIVVPHVARRLGGPSYAVVLPLSLLVGAGFMESADTVARTALSPSELPIGVVTAIVGAPVFVGILRRSRVITE</sequence>
<dbReference type="GO" id="GO:0005886">
    <property type="term" value="C:plasma membrane"/>
    <property type="evidence" value="ECO:0007669"/>
    <property type="project" value="UniProtKB-SubCell"/>
</dbReference>
<evidence type="ECO:0000256" key="2">
    <source>
        <dbReference type="ARBA" id="ARBA00007935"/>
    </source>
</evidence>
<keyword evidence="5 8" id="KW-0812">Transmembrane</keyword>
<feature type="transmembrane region" description="Helical" evidence="8">
    <location>
        <begin position="150"/>
        <end position="171"/>
    </location>
</feature>
<dbReference type="AlphaFoldDB" id="A0A941EGE0"/>
<proteinExistence type="inferred from homology"/>
<dbReference type="GO" id="GO:0033214">
    <property type="term" value="P:siderophore-iron import into cell"/>
    <property type="evidence" value="ECO:0007669"/>
    <property type="project" value="TreeGrafter"/>
</dbReference>
<dbReference type="InterPro" id="IPR000522">
    <property type="entry name" value="ABC_transptr_permease_BtuC"/>
</dbReference>
<feature type="transmembrane region" description="Helical" evidence="8">
    <location>
        <begin position="122"/>
        <end position="143"/>
    </location>
</feature>
<organism evidence="9 10">
    <name type="scientific">Actinospica acidithermotolerans</name>
    <dbReference type="NCBI Taxonomy" id="2828514"/>
    <lineage>
        <taxon>Bacteria</taxon>
        <taxon>Bacillati</taxon>
        <taxon>Actinomycetota</taxon>
        <taxon>Actinomycetes</taxon>
        <taxon>Catenulisporales</taxon>
        <taxon>Actinospicaceae</taxon>
        <taxon>Actinospica</taxon>
    </lineage>
</organism>
<evidence type="ECO:0000256" key="7">
    <source>
        <dbReference type="ARBA" id="ARBA00023136"/>
    </source>
</evidence>